<feature type="signal peptide" evidence="1">
    <location>
        <begin position="1"/>
        <end position="41"/>
    </location>
</feature>
<feature type="chain" id="PRO_5046918754" evidence="1">
    <location>
        <begin position="42"/>
        <end position="339"/>
    </location>
</feature>
<keyword evidence="3" id="KW-1185">Reference proteome</keyword>
<name>A0ABY4Q1R4_9ACTN</name>
<organism evidence="2 3">
    <name type="scientific">Streptomyces durmitorensis</name>
    <dbReference type="NCBI Taxonomy" id="319947"/>
    <lineage>
        <taxon>Bacteria</taxon>
        <taxon>Bacillati</taxon>
        <taxon>Actinomycetota</taxon>
        <taxon>Actinomycetes</taxon>
        <taxon>Kitasatosporales</taxon>
        <taxon>Streptomycetaceae</taxon>
        <taxon>Streptomyces</taxon>
    </lineage>
</organism>
<evidence type="ECO:0000313" key="2">
    <source>
        <dbReference type="EMBL" id="UQT59662.1"/>
    </source>
</evidence>
<sequence>MSAVPPAPALPPANVRKTPRLVLTVALALVAALLLAHLANASPAPASAGTARLAALAEDVTAAEGHRYDARDHTGRTMDAAQIAQSPDGTYLAVYHTLLDDGRFHAAVATSTDLRHWHRRHDFGPGTHQASLADDGRGGYVLAYEKDPRNHIAVRGYADEAALLQGRAARAYDAPRTLSRCAEGTPGITAVRGDTIELTGHYRADCDTDRQLRATLTGFRAWHAAPDRRLDRALQAWGNGGNLGDRAPVELDGQRMLFVEGQRRKGDFASWQTYAYDPASGRADRLAISTHGGSRAFANPSATLLTDPQGRPALLVSLFIPGEGAAPGEAGQLVYWRKL</sequence>
<reference evidence="2 3" key="1">
    <citation type="submission" date="2022-05" db="EMBL/GenBank/DDBJ databases">
        <authorList>
            <person name="Zhou X."/>
            <person name="Li K."/>
            <person name="Man Y."/>
        </authorList>
    </citation>
    <scope>NUCLEOTIDE SEQUENCE [LARGE SCALE GENOMIC DNA]</scope>
    <source>
        <strain evidence="2 3">MS405</strain>
    </source>
</reference>
<gene>
    <name evidence="2" type="ORF">M4V62_33925</name>
</gene>
<dbReference type="RefSeq" id="WP_249591009.1">
    <property type="nucleotide sequence ID" value="NZ_BAAAQL010000001.1"/>
</dbReference>
<protein>
    <submittedName>
        <fullName evidence="2">Uncharacterized protein</fullName>
    </submittedName>
</protein>
<evidence type="ECO:0000256" key="1">
    <source>
        <dbReference type="SAM" id="SignalP"/>
    </source>
</evidence>
<dbReference type="EMBL" id="CP097289">
    <property type="protein sequence ID" value="UQT59662.1"/>
    <property type="molecule type" value="Genomic_DNA"/>
</dbReference>
<dbReference type="Proteomes" id="UP000829992">
    <property type="component" value="Chromosome"/>
</dbReference>
<keyword evidence="1" id="KW-0732">Signal</keyword>
<proteinExistence type="predicted"/>
<dbReference type="InterPro" id="IPR023296">
    <property type="entry name" value="Glyco_hydro_beta-prop_sf"/>
</dbReference>
<dbReference type="Gene3D" id="2.115.10.20">
    <property type="entry name" value="Glycosyl hydrolase domain, family 43"/>
    <property type="match status" value="1"/>
</dbReference>
<accession>A0ABY4Q1R4</accession>
<evidence type="ECO:0000313" key="3">
    <source>
        <dbReference type="Proteomes" id="UP000829992"/>
    </source>
</evidence>